<accession>A0A9D2AUG6</accession>
<dbReference type="GO" id="GO:0005975">
    <property type="term" value="P:carbohydrate metabolic process"/>
    <property type="evidence" value="ECO:0007669"/>
    <property type="project" value="InterPro"/>
</dbReference>
<keyword evidence="9 10" id="KW-0961">Cell wall biogenesis/degradation</keyword>
<dbReference type="GO" id="GO:0071555">
    <property type="term" value="P:cell wall organization"/>
    <property type="evidence" value="ECO:0007669"/>
    <property type="project" value="UniProtKB-KW"/>
</dbReference>
<dbReference type="PANTHER" id="PTHR21015">
    <property type="entry name" value="UDP-N-ACETYLGLUCOSAMINE--N-ACETYLMURAMYL-(PENTAPEPTIDE) PYROPHOSPHORYL-UNDECAPRENOL N-ACETYLGLUCOSAMINE TRANSFERASE 1"/>
    <property type="match status" value="1"/>
</dbReference>
<evidence type="ECO:0000256" key="1">
    <source>
        <dbReference type="ARBA" id="ARBA00022475"/>
    </source>
</evidence>
<evidence type="ECO:0000313" key="13">
    <source>
        <dbReference type="EMBL" id="HIX50707.1"/>
    </source>
</evidence>
<comment type="subcellular location">
    <subcellularLocation>
        <location evidence="10">Cell membrane</location>
        <topology evidence="10">Peripheral membrane protein</topology>
        <orientation evidence="10">Cytoplasmic side</orientation>
    </subcellularLocation>
</comment>
<comment type="pathway">
    <text evidence="10">Cell wall biogenesis; peptidoglycan biosynthesis.</text>
</comment>
<dbReference type="SUPFAM" id="SSF53756">
    <property type="entry name" value="UDP-Glycosyltransferase/glycogen phosphorylase"/>
    <property type="match status" value="1"/>
</dbReference>
<protein>
    <recommendedName>
        <fullName evidence="10">UDP-N-acetylglucosamine--N-acetylmuramyl-(pentapeptide) pyrophosphoryl-undecaprenol N-acetylglucosamine transferase</fullName>
        <ecNumber evidence="10">2.4.1.227</ecNumber>
    </recommendedName>
    <alternativeName>
        <fullName evidence="10">Undecaprenyl-PP-MurNAc-pentapeptide-UDPGlcNAc GlcNAc transferase</fullName>
    </alternativeName>
</protein>
<dbReference type="Pfam" id="PF03033">
    <property type="entry name" value="Glyco_transf_28"/>
    <property type="match status" value="1"/>
</dbReference>
<dbReference type="GO" id="GO:0008360">
    <property type="term" value="P:regulation of cell shape"/>
    <property type="evidence" value="ECO:0007669"/>
    <property type="project" value="UniProtKB-KW"/>
</dbReference>
<evidence type="ECO:0000256" key="8">
    <source>
        <dbReference type="ARBA" id="ARBA00023306"/>
    </source>
</evidence>
<dbReference type="GO" id="GO:0051301">
    <property type="term" value="P:cell division"/>
    <property type="evidence" value="ECO:0007669"/>
    <property type="project" value="UniProtKB-KW"/>
</dbReference>
<keyword evidence="8 10" id="KW-0131">Cell cycle</keyword>
<evidence type="ECO:0000313" key="14">
    <source>
        <dbReference type="Proteomes" id="UP000886847"/>
    </source>
</evidence>
<dbReference type="Proteomes" id="UP000886847">
    <property type="component" value="Unassembled WGS sequence"/>
</dbReference>
<keyword evidence="5 10" id="KW-0133">Cell shape</keyword>
<evidence type="ECO:0000256" key="6">
    <source>
        <dbReference type="ARBA" id="ARBA00022984"/>
    </source>
</evidence>
<feature type="binding site" evidence="10">
    <location>
        <begin position="11"/>
        <end position="13"/>
    </location>
    <ligand>
        <name>UDP-N-acetyl-alpha-D-glucosamine</name>
        <dbReference type="ChEBI" id="CHEBI:57705"/>
    </ligand>
</feature>
<comment type="caution">
    <text evidence="13">The sequence shown here is derived from an EMBL/GenBank/DDBJ whole genome shotgun (WGS) entry which is preliminary data.</text>
</comment>
<dbReference type="GO" id="GO:0005886">
    <property type="term" value="C:plasma membrane"/>
    <property type="evidence" value="ECO:0007669"/>
    <property type="project" value="UniProtKB-SubCell"/>
</dbReference>
<dbReference type="InterPro" id="IPR007235">
    <property type="entry name" value="Glyco_trans_28_C"/>
</dbReference>
<comment type="function">
    <text evidence="10">Cell wall formation. Catalyzes the transfer of a GlcNAc subunit on undecaprenyl-pyrophosphoryl-MurNAc-pentapeptide (lipid intermediate I) to form undecaprenyl-pyrophosphoryl-MurNAc-(pentapeptide)GlcNAc (lipid intermediate II).</text>
</comment>
<dbReference type="PANTHER" id="PTHR21015:SF27">
    <property type="entry name" value="UDP-N-ACETYLGLUCOSAMINE--N-ACETYLMURAMYL-(PENTAPEPTIDE) PYROPHOSPHORYL-UNDECAPRENOL N-ACETYLGLUCOSAMINE TRANSFERASE"/>
    <property type="match status" value="1"/>
</dbReference>
<organism evidence="13 14">
    <name type="scientific">Candidatus Borkfalkia faecavium</name>
    <dbReference type="NCBI Taxonomy" id="2838508"/>
    <lineage>
        <taxon>Bacteria</taxon>
        <taxon>Bacillati</taxon>
        <taxon>Bacillota</taxon>
        <taxon>Clostridia</taxon>
        <taxon>Christensenellales</taxon>
        <taxon>Christensenellaceae</taxon>
        <taxon>Candidatus Borkfalkia</taxon>
    </lineage>
</organism>
<gene>
    <name evidence="10" type="primary">murG</name>
    <name evidence="13" type="ORF">H9851_05430</name>
</gene>
<comment type="catalytic activity">
    <reaction evidence="10">
        <text>di-trans,octa-cis-undecaprenyl diphospho-N-acetyl-alpha-D-muramoyl-L-alanyl-D-glutamyl-meso-2,6-diaminopimeloyl-D-alanyl-D-alanine + UDP-N-acetyl-alpha-D-glucosamine = di-trans,octa-cis-undecaprenyl diphospho-[N-acetyl-alpha-D-glucosaminyl-(1-&gt;4)]-N-acetyl-alpha-D-muramoyl-L-alanyl-D-glutamyl-meso-2,6-diaminopimeloyl-D-alanyl-D-alanine + UDP + H(+)</text>
        <dbReference type="Rhea" id="RHEA:31227"/>
        <dbReference type="ChEBI" id="CHEBI:15378"/>
        <dbReference type="ChEBI" id="CHEBI:57705"/>
        <dbReference type="ChEBI" id="CHEBI:58223"/>
        <dbReference type="ChEBI" id="CHEBI:61387"/>
        <dbReference type="ChEBI" id="CHEBI:61388"/>
        <dbReference type="EC" id="2.4.1.227"/>
    </reaction>
</comment>
<keyword evidence="2 10" id="KW-0132">Cell division</keyword>
<dbReference type="InterPro" id="IPR006009">
    <property type="entry name" value="GlcNAc_MurG"/>
</dbReference>
<reference evidence="13" key="1">
    <citation type="journal article" date="2021" name="PeerJ">
        <title>Extensive microbial diversity within the chicken gut microbiome revealed by metagenomics and culture.</title>
        <authorList>
            <person name="Gilroy R."/>
            <person name="Ravi A."/>
            <person name="Getino M."/>
            <person name="Pursley I."/>
            <person name="Horton D.L."/>
            <person name="Alikhan N.F."/>
            <person name="Baker D."/>
            <person name="Gharbi K."/>
            <person name="Hall N."/>
            <person name="Watson M."/>
            <person name="Adriaenssens E.M."/>
            <person name="Foster-Nyarko E."/>
            <person name="Jarju S."/>
            <person name="Secka A."/>
            <person name="Antonio M."/>
            <person name="Oren A."/>
            <person name="Chaudhuri R.R."/>
            <person name="La Ragione R."/>
            <person name="Hildebrand F."/>
            <person name="Pallen M.J."/>
        </authorList>
    </citation>
    <scope>NUCLEOTIDE SEQUENCE</scope>
    <source>
        <strain evidence="13">2189</strain>
    </source>
</reference>
<evidence type="ECO:0000256" key="3">
    <source>
        <dbReference type="ARBA" id="ARBA00022676"/>
    </source>
</evidence>
<evidence type="ECO:0000259" key="11">
    <source>
        <dbReference type="Pfam" id="PF03033"/>
    </source>
</evidence>
<keyword evidence="7 10" id="KW-0472">Membrane</keyword>
<keyword evidence="3 10" id="KW-0328">Glycosyltransferase</keyword>
<feature type="binding site" evidence="10">
    <location>
        <position position="160"/>
    </location>
    <ligand>
        <name>UDP-N-acetyl-alpha-D-glucosamine</name>
        <dbReference type="ChEBI" id="CHEBI:57705"/>
    </ligand>
</feature>
<keyword evidence="4 10" id="KW-0808">Transferase</keyword>
<name>A0A9D2AUG6_9FIRM</name>
<dbReference type="GO" id="GO:0009252">
    <property type="term" value="P:peptidoglycan biosynthetic process"/>
    <property type="evidence" value="ECO:0007669"/>
    <property type="project" value="UniProtKB-UniRule"/>
</dbReference>
<evidence type="ECO:0000256" key="9">
    <source>
        <dbReference type="ARBA" id="ARBA00023316"/>
    </source>
</evidence>
<evidence type="ECO:0000259" key="12">
    <source>
        <dbReference type="Pfam" id="PF04101"/>
    </source>
</evidence>
<reference evidence="13" key="2">
    <citation type="submission" date="2021-04" db="EMBL/GenBank/DDBJ databases">
        <authorList>
            <person name="Gilroy R."/>
        </authorList>
    </citation>
    <scope>NUCLEOTIDE SEQUENCE</scope>
    <source>
        <strain evidence="13">2189</strain>
    </source>
</reference>
<dbReference type="HAMAP" id="MF_00033">
    <property type="entry name" value="MurG"/>
    <property type="match status" value="1"/>
</dbReference>
<keyword evidence="1 10" id="KW-1003">Cell membrane</keyword>
<evidence type="ECO:0000256" key="5">
    <source>
        <dbReference type="ARBA" id="ARBA00022960"/>
    </source>
</evidence>
<evidence type="ECO:0000256" key="10">
    <source>
        <dbReference type="HAMAP-Rule" id="MF_00033"/>
    </source>
</evidence>
<evidence type="ECO:0000256" key="2">
    <source>
        <dbReference type="ARBA" id="ARBA00022618"/>
    </source>
</evidence>
<feature type="binding site" evidence="10">
    <location>
        <position position="279"/>
    </location>
    <ligand>
        <name>UDP-N-acetyl-alpha-D-glucosamine</name>
        <dbReference type="ChEBI" id="CHEBI:57705"/>
    </ligand>
</feature>
<sequence>MRTLILTGGGSAGHAVPHLALLPGLRQHFRLAYIGTDGIERRIMEQSGLPYYAIPAVKFVRAGVWKNAGLPFRFPQSVRAAKKALQAAGAEGVFSKGGYVALPVALAARSLGLPVVTHESDLTPGLANRLIARGCAAVLTSFPETAQQFKNGIWTGPPLRRELLCGNRARARAKYALTGEKPVLLIFGGGSGSRALNEAADGATERILSIFDVVHIRGDEGQARPGYVPLAYEPDMASAYACADFVLARAGSNTLFELLALKKPALLVPLANKRSRGDQQENAAYFERRGLVRVLPEEALSPDALFAALQELAADADLRRALAQHRPAVGNAAIIRAVRAAMGK</sequence>
<evidence type="ECO:0000256" key="7">
    <source>
        <dbReference type="ARBA" id="ARBA00023136"/>
    </source>
</evidence>
<feature type="domain" description="Glycosyl transferase family 28 C-terminal" evidence="12">
    <location>
        <begin position="183"/>
        <end position="317"/>
    </location>
</feature>
<dbReference type="CDD" id="cd03785">
    <property type="entry name" value="GT28_MurG"/>
    <property type="match status" value="1"/>
</dbReference>
<proteinExistence type="inferred from homology"/>
<comment type="similarity">
    <text evidence="10">Belongs to the glycosyltransferase 28 family. MurG subfamily.</text>
</comment>
<dbReference type="AlphaFoldDB" id="A0A9D2AUG6"/>
<dbReference type="GO" id="GO:0050511">
    <property type="term" value="F:undecaprenyldiphospho-muramoylpentapeptide beta-N-acetylglucosaminyltransferase activity"/>
    <property type="evidence" value="ECO:0007669"/>
    <property type="project" value="UniProtKB-UniRule"/>
</dbReference>
<comment type="caution">
    <text evidence="10">Lacks conserved residue(s) required for the propagation of feature annotation.</text>
</comment>
<dbReference type="Pfam" id="PF04101">
    <property type="entry name" value="Glyco_tran_28_C"/>
    <property type="match status" value="1"/>
</dbReference>
<dbReference type="InterPro" id="IPR004276">
    <property type="entry name" value="GlycoTrans_28_N"/>
</dbReference>
<dbReference type="EC" id="2.4.1.227" evidence="10"/>
<keyword evidence="6 10" id="KW-0573">Peptidoglycan synthesis</keyword>
<feature type="domain" description="Glycosyltransferase family 28 N-terminal" evidence="11">
    <location>
        <begin position="5"/>
        <end position="139"/>
    </location>
</feature>
<dbReference type="Gene3D" id="3.40.50.2000">
    <property type="entry name" value="Glycogen Phosphorylase B"/>
    <property type="match status" value="2"/>
</dbReference>
<dbReference type="EMBL" id="DXEW01000028">
    <property type="protein sequence ID" value="HIX50707.1"/>
    <property type="molecule type" value="Genomic_DNA"/>
</dbReference>
<evidence type="ECO:0000256" key="4">
    <source>
        <dbReference type="ARBA" id="ARBA00022679"/>
    </source>
</evidence>